<dbReference type="SUPFAM" id="SSF53850">
    <property type="entry name" value="Periplasmic binding protein-like II"/>
    <property type="match status" value="1"/>
</dbReference>
<dbReference type="InterPro" id="IPR006059">
    <property type="entry name" value="SBP"/>
</dbReference>
<evidence type="ECO:0000313" key="6">
    <source>
        <dbReference type="Proteomes" id="UP000051813"/>
    </source>
</evidence>
<feature type="signal peptide" evidence="4">
    <location>
        <begin position="1"/>
        <end position="22"/>
    </location>
</feature>
<dbReference type="AlphaFoldDB" id="A0A0R2BUF3"/>
<keyword evidence="6" id="KW-1185">Reference proteome</keyword>
<dbReference type="EMBL" id="AYYK01000003">
    <property type="protein sequence ID" value="KRM79606.1"/>
    <property type="molecule type" value="Genomic_DNA"/>
</dbReference>
<evidence type="ECO:0000256" key="1">
    <source>
        <dbReference type="ARBA" id="ARBA00008520"/>
    </source>
</evidence>
<dbReference type="GO" id="GO:0055052">
    <property type="term" value="C:ATP-binding cassette (ABC) transporter complex, substrate-binding subunit-containing"/>
    <property type="evidence" value="ECO:0007669"/>
    <property type="project" value="TreeGrafter"/>
</dbReference>
<dbReference type="GO" id="GO:0042956">
    <property type="term" value="P:maltodextrin transmembrane transport"/>
    <property type="evidence" value="ECO:0007669"/>
    <property type="project" value="TreeGrafter"/>
</dbReference>
<gene>
    <name evidence="5" type="ORF">FC84_GL001075</name>
</gene>
<evidence type="ECO:0000256" key="4">
    <source>
        <dbReference type="SAM" id="SignalP"/>
    </source>
</evidence>
<feature type="chain" id="PRO_5039362755" evidence="4">
    <location>
        <begin position="23"/>
        <end position="414"/>
    </location>
</feature>
<sequence>MHLKKVLGIALTVAASSLLLGACGNSSSSSKDSGKETLTFWYGGDADTAVKPIINKFTKQTGVKVKIQSIPWSQYNDKLLTAAASKTGPDVMVMGTTSMPNYVSSKTLMDITSAVKKDSALDPSKFFSGSEETTKFNSKYYAVPWYTETRVLYYRKDLLKQVGYNSAPKTWDQLYDAALKLSKRGKNMYGFNVDGADAAFGFMFARQNGSKLLVDNKPEFNKKPMVETVEYLNKFIQNGASPKQDTKMSIGQSFGGDGPVPMFVSGPWMMAGIKSDAGLKDSQWGVATLPAGKDGNVSNMGGGDLAIFNYSKNKSNAMKLLKFMSKKENQLTYYKNSDSMPTLKSAWSDKSLSDEKIQVFRKQLDNSKPMPLIKQWDQIGVNYLKYWEQVSLNKADPQKTMDSFNKQTEELLNK</sequence>
<dbReference type="PANTHER" id="PTHR30061">
    <property type="entry name" value="MALTOSE-BINDING PERIPLASMIC PROTEIN"/>
    <property type="match status" value="1"/>
</dbReference>
<dbReference type="GO" id="GO:1901982">
    <property type="term" value="F:maltose binding"/>
    <property type="evidence" value="ECO:0007669"/>
    <property type="project" value="TreeGrafter"/>
</dbReference>
<keyword evidence="3 4" id="KW-0732">Signal</keyword>
<name>A0A0R2BUF3_9LACO</name>
<protein>
    <submittedName>
        <fullName evidence="5">Uncharacterized protein</fullName>
    </submittedName>
</protein>
<evidence type="ECO:0000313" key="5">
    <source>
        <dbReference type="EMBL" id="KRM79606.1"/>
    </source>
</evidence>
<dbReference type="PROSITE" id="PS51257">
    <property type="entry name" value="PROKAR_LIPOPROTEIN"/>
    <property type="match status" value="1"/>
</dbReference>
<dbReference type="STRING" id="1423738.FC84_GL001075"/>
<keyword evidence="2" id="KW-0813">Transport</keyword>
<dbReference type="Proteomes" id="UP000051813">
    <property type="component" value="Unassembled WGS sequence"/>
</dbReference>
<dbReference type="PATRIC" id="fig|1423738.3.peg.1088"/>
<dbReference type="Gene3D" id="3.40.190.10">
    <property type="entry name" value="Periplasmic binding protein-like II"/>
    <property type="match status" value="2"/>
</dbReference>
<dbReference type="RefSeq" id="WP_057754654.1">
    <property type="nucleotide sequence ID" value="NZ_AYYK01000003.1"/>
</dbReference>
<evidence type="ECO:0000256" key="2">
    <source>
        <dbReference type="ARBA" id="ARBA00022448"/>
    </source>
</evidence>
<comment type="similarity">
    <text evidence="1">Belongs to the bacterial solute-binding protein 1 family.</text>
</comment>
<reference evidence="5 6" key="1">
    <citation type="journal article" date="2015" name="Genome Announc.">
        <title>Expanding the biotechnology potential of lactobacilli through comparative genomics of 213 strains and associated genera.</title>
        <authorList>
            <person name="Sun Z."/>
            <person name="Harris H.M."/>
            <person name="McCann A."/>
            <person name="Guo C."/>
            <person name="Argimon S."/>
            <person name="Zhang W."/>
            <person name="Yang X."/>
            <person name="Jeffery I.B."/>
            <person name="Cooney J.C."/>
            <person name="Kagawa T.F."/>
            <person name="Liu W."/>
            <person name="Song Y."/>
            <person name="Salvetti E."/>
            <person name="Wrobel A."/>
            <person name="Rasinkangas P."/>
            <person name="Parkhill J."/>
            <person name="Rea M.C."/>
            <person name="O'Sullivan O."/>
            <person name="Ritari J."/>
            <person name="Douillard F.P."/>
            <person name="Paul Ross R."/>
            <person name="Yang R."/>
            <person name="Briner A.E."/>
            <person name="Felis G.E."/>
            <person name="de Vos W.M."/>
            <person name="Barrangou R."/>
            <person name="Klaenhammer T.R."/>
            <person name="Caufield P.W."/>
            <person name="Cui Y."/>
            <person name="Zhang H."/>
            <person name="O'Toole P.W."/>
        </authorList>
    </citation>
    <scope>NUCLEOTIDE SEQUENCE [LARGE SCALE GENOMIC DNA]</scope>
    <source>
        <strain evidence="5 6">DSM 20335</strain>
    </source>
</reference>
<dbReference type="GO" id="GO:0015768">
    <property type="term" value="P:maltose transport"/>
    <property type="evidence" value="ECO:0007669"/>
    <property type="project" value="TreeGrafter"/>
</dbReference>
<dbReference type="Pfam" id="PF01547">
    <property type="entry name" value="SBP_bac_1"/>
    <property type="match status" value="1"/>
</dbReference>
<comment type="caution">
    <text evidence="5">The sequence shown here is derived from an EMBL/GenBank/DDBJ whole genome shotgun (WGS) entry which is preliminary data.</text>
</comment>
<evidence type="ECO:0000256" key="3">
    <source>
        <dbReference type="ARBA" id="ARBA00022729"/>
    </source>
</evidence>
<dbReference type="OrthoDB" id="9768630at2"/>
<proteinExistence type="inferred from homology"/>
<organism evidence="5 6">
    <name type="scientific">Lapidilactobacillus dextrinicus DSM 20335</name>
    <dbReference type="NCBI Taxonomy" id="1423738"/>
    <lineage>
        <taxon>Bacteria</taxon>
        <taxon>Bacillati</taxon>
        <taxon>Bacillota</taxon>
        <taxon>Bacilli</taxon>
        <taxon>Lactobacillales</taxon>
        <taxon>Lactobacillaceae</taxon>
        <taxon>Lapidilactobacillus</taxon>
    </lineage>
</organism>
<dbReference type="PANTHER" id="PTHR30061:SF50">
    <property type="entry name" value="MALTOSE_MALTODEXTRIN-BINDING PERIPLASMIC PROTEIN"/>
    <property type="match status" value="1"/>
</dbReference>
<accession>A0A0R2BUF3</accession>
<dbReference type="CDD" id="cd14747">
    <property type="entry name" value="PBP2_MalE"/>
    <property type="match status" value="1"/>
</dbReference>